<gene>
    <name evidence="2" type="ORF">DZF91_16620</name>
</gene>
<protein>
    <submittedName>
        <fullName evidence="2">Uncharacterized protein</fullName>
    </submittedName>
</protein>
<dbReference type="OrthoDB" id="3543876at2"/>
<name>A0A372JKI8_9ACTN</name>
<evidence type="ECO:0000313" key="2">
    <source>
        <dbReference type="EMBL" id="RFU40541.1"/>
    </source>
</evidence>
<feature type="compositionally biased region" description="Basic and acidic residues" evidence="1">
    <location>
        <begin position="62"/>
        <end position="72"/>
    </location>
</feature>
<comment type="caution">
    <text evidence="2">The sequence shown here is derived from an EMBL/GenBank/DDBJ whole genome shotgun (WGS) entry which is preliminary data.</text>
</comment>
<dbReference type="EMBL" id="QURH01000279">
    <property type="protein sequence ID" value="RFU40541.1"/>
    <property type="molecule type" value="Genomic_DNA"/>
</dbReference>
<sequence>MSDIEGIEAEDIEPGPEEPTPTYEATDADTAEQQADVRAEEDEPQGQPPVEVNEADFVEQGRVVRLDEDEYR</sequence>
<feature type="compositionally biased region" description="Acidic residues" evidence="1">
    <location>
        <begin position="1"/>
        <end position="16"/>
    </location>
</feature>
<evidence type="ECO:0000313" key="3">
    <source>
        <dbReference type="Proteomes" id="UP000261811"/>
    </source>
</evidence>
<dbReference type="AlphaFoldDB" id="A0A372JKI8"/>
<dbReference type="RefSeq" id="WP_117358368.1">
    <property type="nucleotide sequence ID" value="NZ_QURH01000279.1"/>
</dbReference>
<dbReference type="Proteomes" id="UP000261811">
    <property type="component" value="Unassembled WGS sequence"/>
</dbReference>
<accession>A0A372JKI8</accession>
<organism evidence="2 3">
    <name type="scientific">Actinomadura logoneensis</name>
    <dbReference type="NCBI Taxonomy" id="2293572"/>
    <lineage>
        <taxon>Bacteria</taxon>
        <taxon>Bacillati</taxon>
        <taxon>Actinomycetota</taxon>
        <taxon>Actinomycetes</taxon>
        <taxon>Streptosporangiales</taxon>
        <taxon>Thermomonosporaceae</taxon>
        <taxon>Actinomadura</taxon>
    </lineage>
</organism>
<keyword evidence="3" id="KW-1185">Reference proteome</keyword>
<proteinExistence type="predicted"/>
<feature type="region of interest" description="Disordered" evidence="1">
    <location>
        <begin position="1"/>
        <end position="72"/>
    </location>
</feature>
<reference evidence="2 3" key="1">
    <citation type="submission" date="2018-08" db="EMBL/GenBank/DDBJ databases">
        <title>Actinomadura jelena sp. nov., a novel Actinomycete isolated from soil in Chad.</title>
        <authorList>
            <person name="Shi L."/>
        </authorList>
    </citation>
    <scope>NUCLEOTIDE SEQUENCE [LARGE SCALE GENOMIC DNA]</scope>
    <source>
        <strain evidence="2 3">NEAU-G17</strain>
    </source>
</reference>
<evidence type="ECO:0000256" key="1">
    <source>
        <dbReference type="SAM" id="MobiDB-lite"/>
    </source>
</evidence>